<reference evidence="5 6" key="1">
    <citation type="submission" date="2020-04" db="EMBL/GenBank/DDBJ databases">
        <title>Usitatibacter rugosus gen. nov., sp. nov. and Usitatibacter palustris sp. nov., novel members of Usitatibacteraceae fam. nov. within the order Nitrosomonadales isolated from soil.</title>
        <authorList>
            <person name="Huber K.J."/>
            <person name="Neumann-Schaal M."/>
            <person name="Geppert A."/>
            <person name="Luckner M."/>
            <person name="Wanner G."/>
            <person name="Overmann J."/>
        </authorList>
    </citation>
    <scope>NUCLEOTIDE SEQUENCE [LARGE SCALE GENOMIC DNA]</scope>
    <source>
        <strain evidence="5 6">Swamp67</strain>
    </source>
</reference>
<keyword evidence="6" id="KW-1185">Reference proteome</keyword>
<keyword evidence="2" id="KW-0812">Transmembrane</keyword>
<feature type="compositionally biased region" description="Low complexity" evidence="1">
    <location>
        <begin position="37"/>
        <end position="65"/>
    </location>
</feature>
<organism evidence="5 6">
    <name type="scientific">Usitatibacter palustris</name>
    <dbReference type="NCBI Taxonomy" id="2732487"/>
    <lineage>
        <taxon>Bacteria</taxon>
        <taxon>Pseudomonadati</taxon>
        <taxon>Pseudomonadota</taxon>
        <taxon>Betaproteobacteria</taxon>
        <taxon>Nitrosomonadales</taxon>
        <taxon>Usitatibacteraceae</taxon>
        <taxon>Usitatibacter</taxon>
    </lineage>
</organism>
<feature type="transmembrane region" description="Helical" evidence="2">
    <location>
        <begin position="102"/>
        <end position="124"/>
    </location>
</feature>
<dbReference type="InterPro" id="IPR032710">
    <property type="entry name" value="NTF2-like_dom_sf"/>
</dbReference>
<dbReference type="InParanoid" id="A0A6M4H7I2"/>
<keyword evidence="3" id="KW-0732">Signal</keyword>
<dbReference type="RefSeq" id="WP_171162136.1">
    <property type="nucleotide sequence ID" value="NZ_CP053073.1"/>
</dbReference>
<evidence type="ECO:0000259" key="4">
    <source>
        <dbReference type="SMART" id="SM00978"/>
    </source>
</evidence>
<protein>
    <recommendedName>
        <fullName evidence="4">Tim44-like domain-containing protein</fullName>
    </recommendedName>
</protein>
<dbReference type="PANTHER" id="PTHR41542:SF1">
    <property type="entry name" value="BLL5807 PROTEIN"/>
    <property type="match status" value="1"/>
</dbReference>
<name>A0A6M4H7I2_9PROT</name>
<sequence length="308" mass="31917">MKTLLSALAVALTLGLAAPESEAKRLGGGGNLGKQRATPAQNQAAPAQPATPTPSQASPTPAPAAAAAAAKPSFMQRWGGMLAGLGIGVLLASMFGAQMGPIIGMILAVMLGFGILFLLFKLFAGRGNGASPAMAGAPGAASGDRPRFNGIGSTVDGARVEPVNFQSSAPQGSGAAQPRAAVVLPPDVELQPFLRVAKTSFIRLQAANDAGDMADIRDFTTPEVYAEVAMQFKERGAATQKTEVVSVEAQLVDFATEDGFDIASVRFTGLIRENDAANPESFDEIWHVRRKAGDRKDAWLIAGIQQYA</sequence>
<dbReference type="Pfam" id="PF04280">
    <property type="entry name" value="Tim44"/>
    <property type="match status" value="1"/>
</dbReference>
<dbReference type="InterPro" id="IPR007379">
    <property type="entry name" value="Tim44-like_dom"/>
</dbReference>
<dbReference type="SUPFAM" id="SSF54427">
    <property type="entry name" value="NTF2-like"/>
    <property type="match status" value="1"/>
</dbReference>
<feature type="transmembrane region" description="Helical" evidence="2">
    <location>
        <begin position="78"/>
        <end position="95"/>
    </location>
</feature>
<evidence type="ECO:0000313" key="5">
    <source>
        <dbReference type="EMBL" id="QJR15125.1"/>
    </source>
</evidence>
<accession>A0A6M4H7I2</accession>
<evidence type="ECO:0000256" key="3">
    <source>
        <dbReference type="SAM" id="SignalP"/>
    </source>
</evidence>
<evidence type="ECO:0000256" key="2">
    <source>
        <dbReference type="SAM" id="Phobius"/>
    </source>
</evidence>
<evidence type="ECO:0000313" key="6">
    <source>
        <dbReference type="Proteomes" id="UP000503096"/>
    </source>
</evidence>
<dbReference type="EMBL" id="CP053073">
    <property type="protein sequence ID" value="QJR15125.1"/>
    <property type="molecule type" value="Genomic_DNA"/>
</dbReference>
<keyword evidence="2" id="KW-1133">Transmembrane helix</keyword>
<proteinExistence type="predicted"/>
<dbReference type="SMART" id="SM00978">
    <property type="entry name" value="Tim44"/>
    <property type="match status" value="1"/>
</dbReference>
<dbReference type="KEGG" id="upl:DSM104440_01942"/>
<dbReference type="AlphaFoldDB" id="A0A6M4H7I2"/>
<dbReference type="PANTHER" id="PTHR41542">
    <property type="entry name" value="BLL5807 PROTEIN"/>
    <property type="match status" value="1"/>
</dbReference>
<gene>
    <name evidence="5" type="ORF">DSM104440_01942</name>
</gene>
<feature type="region of interest" description="Disordered" evidence="1">
    <location>
        <begin position="25"/>
        <end position="65"/>
    </location>
</feature>
<dbReference type="Proteomes" id="UP000503096">
    <property type="component" value="Chromosome"/>
</dbReference>
<feature type="domain" description="Tim44-like" evidence="4">
    <location>
        <begin position="174"/>
        <end position="306"/>
    </location>
</feature>
<feature type="signal peptide" evidence="3">
    <location>
        <begin position="1"/>
        <end position="23"/>
    </location>
</feature>
<keyword evidence="2" id="KW-0472">Membrane</keyword>
<evidence type="ECO:0000256" key="1">
    <source>
        <dbReference type="SAM" id="MobiDB-lite"/>
    </source>
</evidence>
<feature type="chain" id="PRO_5027100950" description="Tim44-like domain-containing protein" evidence="3">
    <location>
        <begin position="24"/>
        <end position="308"/>
    </location>
</feature>